<evidence type="ECO:0000313" key="1">
    <source>
        <dbReference type="EMBL" id="AUN32934.1"/>
    </source>
</evidence>
<evidence type="ECO:0000313" key="2">
    <source>
        <dbReference type="Proteomes" id="UP000234752"/>
    </source>
</evidence>
<dbReference type="Proteomes" id="UP000234752">
    <property type="component" value="Plasmid unnamed1"/>
</dbReference>
<dbReference type="EMBL" id="CP025613">
    <property type="protein sequence ID" value="AUN32934.1"/>
    <property type="molecule type" value="Genomic_DNA"/>
</dbReference>
<gene>
    <name evidence="1" type="ORF">C0V82_21150</name>
</gene>
<protein>
    <submittedName>
        <fullName evidence="1">Uncharacterized protein</fullName>
    </submittedName>
</protein>
<geneLocation type="plasmid" evidence="1 2">
    <name>unnamed1</name>
</geneLocation>
<reference evidence="1 2" key="1">
    <citation type="submission" date="2017-12" db="EMBL/GenBank/DDBJ databases">
        <title>Genomes of bacteria within cyanobacterial aggregates.</title>
        <authorList>
            <person name="Cai H."/>
        </authorList>
    </citation>
    <scope>NUCLEOTIDE SEQUENCE [LARGE SCALE GENOMIC DNA]</scope>
    <source>
        <strain evidence="1 2">TH16</strain>
        <plasmid evidence="1 2">unnamed1</plasmid>
    </source>
</reference>
<name>A0A2K9NIL3_9PROT</name>
<accession>A0A2K9NIL3</accession>
<keyword evidence="1" id="KW-0614">Plasmid</keyword>
<dbReference type="AlphaFoldDB" id="A0A2K9NIL3"/>
<proteinExistence type="predicted"/>
<organism evidence="1 2">
    <name type="scientific">Niveispirillum cyanobacteriorum</name>
    <dbReference type="NCBI Taxonomy" id="1612173"/>
    <lineage>
        <taxon>Bacteria</taxon>
        <taxon>Pseudomonadati</taxon>
        <taxon>Pseudomonadota</taxon>
        <taxon>Alphaproteobacteria</taxon>
        <taxon>Rhodospirillales</taxon>
        <taxon>Azospirillaceae</taxon>
        <taxon>Niveispirillum</taxon>
    </lineage>
</organism>
<sequence length="165" mass="17627">MVQKGTYSDRVTVNVYQLIDGTPYGPIASRTAQVRTKVRSVVSASVIVDGVTRPLNGSVGTLDLGDLTRGGGGRFDLDISGNGDYSLSLSSSNGGRLVGAAGSASAISFMSRAVPCPWPAVRPSIWADLAAMGCRYRRWRRTSPGRYLFGQLASDHHRQLRSGHD</sequence>
<keyword evidence="2" id="KW-1185">Reference proteome</keyword>
<dbReference type="KEGG" id="ncb:C0V82_21150"/>